<keyword evidence="3 10" id="KW-0812">Transmembrane</keyword>
<reference evidence="13" key="1">
    <citation type="submission" date="2025-08" db="UniProtKB">
        <authorList>
            <consortium name="Ensembl"/>
        </authorList>
    </citation>
    <scope>IDENTIFICATION</scope>
</reference>
<evidence type="ECO:0000256" key="4">
    <source>
        <dbReference type="ARBA" id="ARBA00022989"/>
    </source>
</evidence>
<evidence type="ECO:0000256" key="7">
    <source>
        <dbReference type="ARBA" id="ARBA00023157"/>
    </source>
</evidence>
<feature type="domain" description="G-protein coupled receptors family 1 profile" evidence="12">
    <location>
        <begin position="44"/>
        <end position="302"/>
    </location>
</feature>
<feature type="transmembrane region" description="Helical" evidence="11">
    <location>
        <begin position="61"/>
        <end position="81"/>
    </location>
</feature>
<dbReference type="Pfam" id="PF00001">
    <property type="entry name" value="7tm_1"/>
    <property type="match status" value="1"/>
</dbReference>
<dbReference type="InterPro" id="IPR008109">
    <property type="entry name" value="P2Y13_rcpt"/>
</dbReference>
<comment type="subcellular location">
    <subcellularLocation>
        <location evidence="1">Cell membrane</location>
        <topology evidence="1">Multi-pass membrane protein</topology>
    </subcellularLocation>
</comment>
<feature type="transmembrane region" description="Helical" evidence="11">
    <location>
        <begin position="101"/>
        <end position="122"/>
    </location>
</feature>
<dbReference type="PRINTS" id="PR00237">
    <property type="entry name" value="GPCRRHODOPSN"/>
</dbReference>
<evidence type="ECO:0000256" key="5">
    <source>
        <dbReference type="ARBA" id="ARBA00023040"/>
    </source>
</evidence>
<proteinExistence type="inferred from homology"/>
<name>A0A8C6TXD7_9GOBI</name>
<dbReference type="PANTHER" id="PTHR24233:SF3">
    <property type="entry name" value="P2Y PURINOCEPTOR 14"/>
    <property type="match status" value="1"/>
</dbReference>
<dbReference type="AlphaFoldDB" id="A0A8C6TXD7"/>
<keyword evidence="2" id="KW-1003">Cell membrane</keyword>
<dbReference type="Proteomes" id="UP000694523">
    <property type="component" value="Unplaced"/>
</dbReference>
<reference evidence="13" key="2">
    <citation type="submission" date="2025-09" db="UniProtKB">
        <authorList>
            <consortium name="Ensembl"/>
        </authorList>
    </citation>
    <scope>IDENTIFICATION</scope>
</reference>
<evidence type="ECO:0000256" key="2">
    <source>
        <dbReference type="ARBA" id="ARBA00022475"/>
    </source>
</evidence>
<evidence type="ECO:0000256" key="6">
    <source>
        <dbReference type="ARBA" id="ARBA00023136"/>
    </source>
</evidence>
<protein>
    <recommendedName>
        <fullName evidence="12">G-protein coupled receptors family 1 profile domain-containing protein</fullName>
    </recommendedName>
</protein>
<evidence type="ECO:0000256" key="10">
    <source>
        <dbReference type="RuleBase" id="RU000688"/>
    </source>
</evidence>
<feature type="transmembrane region" description="Helical" evidence="11">
    <location>
        <begin position="247"/>
        <end position="268"/>
    </location>
</feature>
<feature type="transmembrane region" description="Helical" evidence="11">
    <location>
        <begin position="288"/>
        <end position="306"/>
    </location>
</feature>
<evidence type="ECO:0000256" key="9">
    <source>
        <dbReference type="ARBA" id="ARBA00023224"/>
    </source>
</evidence>
<dbReference type="GO" id="GO:0005886">
    <property type="term" value="C:plasma membrane"/>
    <property type="evidence" value="ECO:0007669"/>
    <property type="project" value="UniProtKB-SubCell"/>
</dbReference>
<dbReference type="GO" id="GO:0045028">
    <property type="term" value="F:G protein-coupled purinergic nucleotide receptor activity"/>
    <property type="evidence" value="ECO:0007669"/>
    <property type="project" value="InterPro"/>
</dbReference>
<evidence type="ECO:0000256" key="8">
    <source>
        <dbReference type="ARBA" id="ARBA00023170"/>
    </source>
</evidence>
<keyword evidence="8 10" id="KW-0675">Receptor</keyword>
<keyword evidence="14" id="KW-1185">Reference proteome</keyword>
<sequence>MSLWPNSSSPAVLNASSGPDFRSVFTEEVLPPLYLCLFVVGLLLNALASWVFCAVSSDAALVVYLKNMLVADLLMLSSFPFRLLARLSVGGWRLHVLMCRYTAVLFYSSMYTGVMFMGLISLDRYVKIVRHSHPNTGSLQNIPGFASLVAVCTWGVMLLCALPNVLLTSREANEENARRCVALKTPLGVRWHQVSTFFSVGVFWLTLVVMATCYSRIAVHVWRSYRRVRSNNNNATTSACRKSSRSILSLLLVFAVCFVPYHVCRVPYTRTQGEALVWVLFQLKEATLVLAAANVCLDPVVYFLMCRAFRDALLHKLPPTEKKNKLRDGNTVLHGLSNIYGSNFYVTEVSALFR</sequence>
<dbReference type="Ensembl" id="ENSNMLT00000031141.1">
    <property type="protein sequence ID" value="ENSNMLP00000027879.1"/>
    <property type="gene ID" value="ENSNMLG00000017760.1"/>
</dbReference>
<dbReference type="PRINTS" id="PR01157">
    <property type="entry name" value="P2YPURNOCPTR"/>
</dbReference>
<dbReference type="PROSITE" id="PS50262">
    <property type="entry name" value="G_PROTEIN_RECEP_F1_2"/>
    <property type="match status" value="1"/>
</dbReference>
<dbReference type="PANTHER" id="PTHR24233">
    <property type="entry name" value="P2Y PURINOCEPTOR-RELATED G-PROTEIN COUPLED RECEPTOR"/>
    <property type="match status" value="1"/>
</dbReference>
<accession>A0A8C6TXD7</accession>
<feature type="transmembrane region" description="Helical" evidence="11">
    <location>
        <begin position="197"/>
        <end position="219"/>
    </location>
</feature>
<keyword evidence="9 10" id="KW-0807">Transducer</keyword>
<evidence type="ECO:0000256" key="3">
    <source>
        <dbReference type="ARBA" id="ARBA00022692"/>
    </source>
</evidence>
<dbReference type="Gene3D" id="1.20.1070.10">
    <property type="entry name" value="Rhodopsin 7-helix transmembrane proteins"/>
    <property type="match status" value="1"/>
</dbReference>
<keyword evidence="5 10" id="KW-0297">G-protein coupled receptor</keyword>
<dbReference type="PROSITE" id="PS00237">
    <property type="entry name" value="G_PROTEIN_RECEP_F1_1"/>
    <property type="match status" value="1"/>
</dbReference>
<dbReference type="InterPro" id="IPR000276">
    <property type="entry name" value="GPCR_Rhodpsn"/>
</dbReference>
<keyword evidence="4 11" id="KW-1133">Transmembrane helix</keyword>
<keyword evidence="6 11" id="KW-0472">Membrane</keyword>
<evidence type="ECO:0000313" key="14">
    <source>
        <dbReference type="Proteomes" id="UP000694523"/>
    </source>
</evidence>
<evidence type="ECO:0000313" key="13">
    <source>
        <dbReference type="Ensembl" id="ENSNMLP00000027879.1"/>
    </source>
</evidence>
<comment type="similarity">
    <text evidence="10">Belongs to the G-protein coupled receptor 1 family.</text>
</comment>
<dbReference type="InterPro" id="IPR017452">
    <property type="entry name" value="GPCR_Rhodpsn_7TM"/>
</dbReference>
<evidence type="ECO:0000259" key="12">
    <source>
        <dbReference type="PROSITE" id="PS50262"/>
    </source>
</evidence>
<keyword evidence="7" id="KW-1015">Disulfide bond</keyword>
<feature type="transmembrane region" description="Helical" evidence="11">
    <location>
        <begin position="32"/>
        <end position="54"/>
    </location>
</feature>
<evidence type="ECO:0000256" key="11">
    <source>
        <dbReference type="SAM" id="Phobius"/>
    </source>
</evidence>
<feature type="transmembrane region" description="Helical" evidence="11">
    <location>
        <begin position="142"/>
        <end position="166"/>
    </location>
</feature>
<dbReference type="SUPFAM" id="SSF81321">
    <property type="entry name" value="Family A G protein-coupled receptor-like"/>
    <property type="match status" value="1"/>
</dbReference>
<dbReference type="PRINTS" id="PR01735">
    <property type="entry name" value="P2Y13PRNCPTR"/>
</dbReference>
<organism evidence="13 14">
    <name type="scientific">Neogobius melanostomus</name>
    <name type="common">round goby</name>
    <dbReference type="NCBI Taxonomy" id="47308"/>
    <lineage>
        <taxon>Eukaryota</taxon>
        <taxon>Metazoa</taxon>
        <taxon>Chordata</taxon>
        <taxon>Craniata</taxon>
        <taxon>Vertebrata</taxon>
        <taxon>Euteleostomi</taxon>
        <taxon>Actinopterygii</taxon>
        <taxon>Neopterygii</taxon>
        <taxon>Teleostei</taxon>
        <taxon>Neoteleostei</taxon>
        <taxon>Acanthomorphata</taxon>
        <taxon>Gobiaria</taxon>
        <taxon>Gobiiformes</taxon>
        <taxon>Gobioidei</taxon>
        <taxon>Gobiidae</taxon>
        <taxon>Benthophilinae</taxon>
        <taxon>Neogobiini</taxon>
        <taxon>Neogobius</taxon>
    </lineage>
</organism>
<evidence type="ECO:0000256" key="1">
    <source>
        <dbReference type="ARBA" id="ARBA00004651"/>
    </source>
</evidence>